<dbReference type="GO" id="GO:0003964">
    <property type="term" value="F:RNA-directed DNA polymerase activity"/>
    <property type="evidence" value="ECO:0007669"/>
    <property type="project" value="UniProtKB-KW"/>
</dbReference>
<dbReference type="NCBIfam" id="TIGR04416">
    <property type="entry name" value="group_II_RT_mat"/>
    <property type="match status" value="1"/>
</dbReference>
<dbReference type="EMBL" id="NFEN01000216">
    <property type="protein sequence ID" value="OUA15016.1"/>
    <property type="molecule type" value="Genomic_DNA"/>
</dbReference>
<dbReference type="InterPro" id="IPR003615">
    <property type="entry name" value="HNH_nuc"/>
</dbReference>
<keyword evidence="3" id="KW-0695">RNA-directed DNA polymerase</keyword>
<organism evidence="3 4">
    <name type="scientific">Bacillus thuringiensis</name>
    <dbReference type="NCBI Taxonomy" id="1428"/>
    <lineage>
        <taxon>Bacteria</taxon>
        <taxon>Bacillati</taxon>
        <taxon>Bacillota</taxon>
        <taxon>Bacilli</taxon>
        <taxon>Bacillales</taxon>
        <taxon>Bacillaceae</taxon>
        <taxon>Bacillus</taxon>
        <taxon>Bacillus cereus group</taxon>
    </lineage>
</organism>
<dbReference type="PANTHER" id="PTHR34047:SF8">
    <property type="entry name" value="PROTEIN YKFC"/>
    <property type="match status" value="1"/>
</dbReference>
<gene>
    <name evidence="3" type="ORF">BK775_33095</name>
</gene>
<dbReference type="CDD" id="cd00085">
    <property type="entry name" value="HNHc"/>
    <property type="match status" value="1"/>
</dbReference>
<proteinExistence type="predicted"/>
<dbReference type="SUPFAM" id="SSF56672">
    <property type="entry name" value="DNA/RNA polymerases"/>
    <property type="match status" value="1"/>
</dbReference>
<reference evidence="3 4" key="1">
    <citation type="submission" date="2016-10" db="EMBL/GenBank/DDBJ databases">
        <title>Comparative genomics of Bacillus thuringiensis reveals a path to pathogens against multiple invertebrate hosts.</title>
        <authorList>
            <person name="Zheng J."/>
            <person name="Gao Q."/>
            <person name="Liu H."/>
            <person name="Peng D."/>
            <person name="Ruan L."/>
            <person name="Sun M."/>
        </authorList>
    </citation>
    <scope>NUCLEOTIDE SEQUENCE [LARGE SCALE GENOMIC DNA]</scope>
    <source>
        <strain evidence="3">I13</strain>
    </source>
</reference>
<dbReference type="InterPro" id="IPR030931">
    <property type="entry name" value="Group_II_RT_mat"/>
</dbReference>
<dbReference type="Pfam" id="PF00078">
    <property type="entry name" value="RVT_1"/>
    <property type="match status" value="1"/>
</dbReference>
<evidence type="ECO:0000259" key="2">
    <source>
        <dbReference type="PROSITE" id="PS50878"/>
    </source>
</evidence>
<dbReference type="PANTHER" id="PTHR34047">
    <property type="entry name" value="NUCLEAR INTRON MATURASE 1, MITOCHONDRIAL-RELATED"/>
    <property type="match status" value="1"/>
</dbReference>
<dbReference type="InterPro" id="IPR000477">
    <property type="entry name" value="RT_dom"/>
</dbReference>
<dbReference type="PROSITE" id="PS50878">
    <property type="entry name" value="RT_POL"/>
    <property type="match status" value="1"/>
</dbReference>
<dbReference type="RefSeq" id="WP_021728127.1">
    <property type="nucleotide sequence ID" value="NZ_CP059976.1"/>
</dbReference>
<evidence type="ECO:0000313" key="3">
    <source>
        <dbReference type="EMBL" id="OUA15016.1"/>
    </source>
</evidence>
<comment type="caution">
    <text evidence="3">The sequence shown here is derived from an EMBL/GenBank/DDBJ whole genome shotgun (WGS) entry which is preliminary data.</text>
</comment>
<keyword evidence="3" id="KW-0808">Transferase</keyword>
<feature type="coiled-coil region" evidence="1">
    <location>
        <begin position="365"/>
        <end position="392"/>
    </location>
</feature>
<dbReference type="CDD" id="cd01651">
    <property type="entry name" value="RT_G2_intron"/>
    <property type="match status" value="1"/>
</dbReference>
<evidence type="ECO:0000313" key="4">
    <source>
        <dbReference type="Proteomes" id="UP000195077"/>
    </source>
</evidence>
<name>A0A9X6KQ32_BACTU</name>
<dbReference type="Gene3D" id="1.10.30.50">
    <property type="match status" value="1"/>
</dbReference>
<feature type="domain" description="Reverse transcriptase" evidence="2">
    <location>
        <begin position="85"/>
        <end position="338"/>
    </location>
</feature>
<dbReference type="AlphaFoldDB" id="A0A9X6KQ32"/>
<keyword evidence="3" id="KW-0548">Nucleotidyltransferase</keyword>
<sequence length="610" mass="71001">MNTKELKKRKLRNNEYYDMQYTFDTLYKQSRDGKRFKEIISIISSEDNIKLAYRNIKKNKGSLTRGINKHNIMHLAEKDNKQFIEYIQRRLNNFLPHSVKRVLIPKTNGDKRPLGIPTIEDRIIQQCVKQVLEPILEAKFHNNSYGFRPNRTAHQAIAKAKHIMNVNGLHYVVDIDIKGFFDNINHNKLIKQLWANGIRDKQLICIIQKMLKANIHEIGTPNKGVPQGGILSPLLSNLALNELDWWVSSQWETFKCNYEYSAQNKKIRALKTTRLKEMYIVRYADDFKIFCRTHNQAKRIFYATNQWLRERLGLEISEEKSSITNLKKKYTEFLGFKLKVVKKPKSRRGYVAVSDICGKAVTKIKKNLKDNIKSIQLSKENKHREVQRYNEKVIGYHNYYQVATRVNPTLSKVAYVLSRIQYNRLKNLIEENGKPNRTYKKLYGNYNFKIVNIAGITLFPLAGIKFAIPNLINPKINNYTIEGRKLVHAQLKRFNSRDISILFKSHIQGSTIEFNDNRISLFIAQQGKCAITKTALSSGDIHCHHKLPKNLGGTDKYENLIIVTKKVHKLIHAKMEDTISKLLNELKLADIQLKRVNTLRKLLGNKTITL</sequence>
<dbReference type="Proteomes" id="UP000195077">
    <property type="component" value="Unassembled WGS sequence"/>
</dbReference>
<protein>
    <submittedName>
        <fullName evidence="3">Group II intron reverse transcriptase/maturase</fullName>
    </submittedName>
</protein>
<dbReference type="InterPro" id="IPR051083">
    <property type="entry name" value="GrpII_Intron_Splice-Mob/Def"/>
</dbReference>
<dbReference type="SMART" id="SM00507">
    <property type="entry name" value="HNHc"/>
    <property type="match status" value="1"/>
</dbReference>
<keyword evidence="1" id="KW-0175">Coiled coil</keyword>
<evidence type="ECO:0000256" key="1">
    <source>
        <dbReference type="SAM" id="Coils"/>
    </source>
</evidence>
<accession>A0A9X6KQ32</accession>
<dbReference type="InterPro" id="IPR043502">
    <property type="entry name" value="DNA/RNA_pol_sf"/>
</dbReference>